<proteinExistence type="predicted"/>
<name>A0A9P1MVT3_9PELO</name>
<gene>
    <name evidence="2" type="ORF">CAMP_LOCUS4741</name>
</gene>
<dbReference type="EMBL" id="CANHGI010000002">
    <property type="protein sequence ID" value="CAI5442104.1"/>
    <property type="molecule type" value="Genomic_DNA"/>
</dbReference>
<evidence type="ECO:0000313" key="3">
    <source>
        <dbReference type="Proteomes" id="UP001152747"/>
    </source>
</evidence>
<comment type="caution">
    <text evidence="2">The sequence shown here is derived from an EMBL/GenBank/DDBJ whole genome shotgun (WGS) entry which is preliminary data.</text>
</comment>
<evidence type="ECO:0000313" key="2">
    <source>
        <dbReference type="EMBL" id="CAI5442104.1"/>
    </source>
</evidence>
<evidence type="ECO:0000259" key="1">
    <source>
        <dbReference type="Pfam" id="PF18544"/>
    </source>
</evidence>
<dbReference type="InterPro" id="IPR047108">
    <property type="entry name" value="Plk4-like_POLO_box_2_sf"/>
</dbReference>
<accession>A0A9P1MVT3</accession>
<dbReference type="OrthoDB" id="5864155at2759"/>
<dbReference type="Pfam" id="PF18544">
    <property type="entry name" value="Polo_box_3"/>
    <property type="match status" value="1"/>
</dbReference>
<keyword evidence="3" id="KW-1185">Reference proteome</keyword>
<feature type="domain" description="Zyg-1 polo box" evidence="1">
    <location>
        <begin position="9"/>
        <end position="107"/>
    </location>
</feature>
<dbReference type="Gene3D" id="3.30.1120.130">
    <property type="match status" value="1"/>
</dbReference>
<protein>
    <recommendedName>
        <fullName evidence="1">Zyg-1 polo box domain-containing protein</fullName>
    </recommendedName>
</protein>
<sequence>MISATIRSRVPKITFRRPPQFPEAAAQLMENGDLRIKFSRSLIVRKVENGEIFNCIDGMMSKKEGVHGQNLTKVNEVFEYLKRFEACLMSGGMGNLQCFPIVFSAGANVNIASNNSPFSIMPSTSSTTRFAFSNINSQQNQIPRSAPFQVNRQQQQSESTYSNIKTRISEQPFHQKGNDFPQNDENSRQIPKFKFKMDKNNRTIAIHAKDGRLLRQSTRDLAQFIFTDPSIRPDEVRFRRGTDRPPERAAELLHYLLPKLSAN</sequence>
<dbReference type="InterPro" id="IPR040734">
    <property type="entry name" value="Zyg-1_PB2"/>
</dbReference>
<dbReference type="AlphaFoldDB" id="A0A9P1MVT3"/>
<dbReference type="Proteomes" id="UP001152747">
    <property type="component" value="Unassembled WGS sequence"/>
</dbReference>
<reference evidence="2" key="1">
    <citation type="submission" date="2022-11" db="EMBL/GenBank/DDBJ databases">
        <authorList>
            <person name="Kikuchi T."/>
        </authorList>
    </citation>
    <scope>NUCLEOTIDE SEQUENCE</scope>
    <source>
        <strain evidence="2">PS1010</strain>
    </source>
</reference>
<organism evidence="2 3">
    <name type="scientific">Caenorhabditis angaria</name>
    <dbReference type="NCBI Taxonomy" id="860376"/>
    <lineage>
        <taxon>Eukaryota</taxon>
        <taxon>Metazoa</taxon>
        <taxon>Ecdysozoa</taxon>
        <taxon>Nematoda</taxon>
        <taxon>Chromadorea</taxon>
        <taxon>Rhabditida</taxon>
        <taxon>Rhabditina</taxon>
        <taxon>Rhabditomorpha</taxon>
        <taxon>Rhabditoidea</taxon>
        <taxon>Rhabditidae</taxon>
        <taxon>Peloderinae</taxon>
        <taxon>Caenorhabditis</taxon>
    </lineage>
</organism>